<gene>
    <name evidence="1" type="ORF">FAZ21_16680</name>
</gene>
<evidence type="ECO:0000313" key="1">
    <source>
        <dbReference type="EMBL" id="TJZ66820.1"/>
    </source>
</evidence>
<dbReference type="OrthoDB" id="8737571at2"/>
<dbReference type="Proteomes" id="UP000310016">
    <property type="component" value="Unassembled WGS sequence"/>
</dbReference>
<name>A0A4U0PGN3_9NEIS</name>
<keyword evidence="2" id="KW-1185">Reference proteome</keyword>
<protein>
    <submittedName>
        <fullName evidence="1">Uncharacterized protein</fullName>
    </submittedName>
</protein>
<dbReference type="EMBL" id="SUMF01000029">
    <property type="protein sequence ID" value="TJZ66820.1"/>
    <property type="molecule type" value="Genomic_DNA"/>
</dbReference>
<accession>A0A4U0PGN3</accession>
<dbReference type="RefSeq" id="WP_136774580.1">
    <property type="nucleotide sequence ID" value="NZ_CP156074.1"/>
</dbReference>
<organism evidence="1 2">
    <name type="scientific">Chitiniphilus eburneus</name>
    <dbReference type="NCBI Taxonomy" id="2571148"/>
    <lineage>
        <taxon>Bacteria</taxon>
        <taxon>Pseudomonadati</taxon>
        <taxon>Pseudomonadota</taxon>
        <taxon>Betaproteobacteria</taxon>
        <taxon>Neisseriales</taxon>
        <taxon>Chitinibacteraceae</taxon>
        <taxon>Chitiniphilus</taxon>
    </lineage>
</organism>
<evidence type="ECO:0000313" key="2">
    <source>
        <dbReference type="Proteomes" id="UP000310016"/>
    </source>
</evidence>
<reference evidence="1 2" key="1">
    <citation type="submission" date="2019-04" db="EMBL/GenBank/DDBJ databases">
        <title>Chitiniphilus eburnea sp. nov., a novel chitinolytic bacterium isolated from aquaculture sludge.</title>
        <authorList>
            <person name="Sheng M."/>
        </authorList>
    </citation>
    <scope>NUCLEOTIDE SEQUENCE [LARGE SCALE GENOMIC DNA]</scope>
    <source>
        <strain evidence="1 2">HX-2-15</strain>
    </source>
</reference>
<proteinExistence type="predicted"/>
<sequence length="124" mass="13142">MKRDNALMKAAARLMAAEGADTATVVATVRTVHAMLADLLRPATVSVAVPVSPTACMRLDVLLTHDGEVECVYLPGAIDPLPAEDGYLGASGRWTPNRWPVLLDHDAIAAALEATRGHRYVAVV</sequence>
<comment type="caution">
    <text evidence="1">The sequence shown here is derived from an EMBL/GenBank/DDBJ whole genome shotgun (WGS) entry which is preliminary data.</text>
</comment>
<dbReference type="AlphaFoldDB" id="A0A4U0PGN3"/>